<proteinExistence type="predicted"/>
<feature type="region of interest" description="Disordered" evidence="1">
    <location>
        <begin position="113"/>
        <end position="144"/>
    </location>
</feature>
<evidence type="ECO:0000256" key="1">
    <source>
        <dbReference type="SAM" id="MobiDB-lite"/>
    </source>
</evidence>
<gene>
    <name evidence="2" type="ORF">LEP1GSC187_0466</name>
</gene>
<dbReference type="Proteomes" id="UP000012160">
    <property type="component" value="Unassembled WGS sequence"/>
</dbReference>
<organism evidence="2 3">
    <name type="scientific">Leptospira santarosai str. ZUN179</name>
    <dbReference type="NCBI Taxonomy" id="1049985"/>
    <lineage>
        <taxon>Bacteria</taxon>
        <taxon>Pseudomonadati</taxon>
        <taxon>Spirochaetota</taxon>
        <taxon>Spirochaetia</taxon>
        <taxon>Leptospirales</taxon>
        <taxon>Leptospiraceae</taxon>
        <taxon>Leptospira</taxon>
    </lineage>
</organism>
<comment type="caution">
    <text evidence="2">The sequence shown here is derived from an EMBL/GenBank/DDBJ whole genome shotgun (WGS) entry which is preliminary data.</text>
</comment>
<dbReference type="AlphaFoldDB" id="M6ULY9"/>
<evidence type="ECO:0000313" key="2">
    <source>
        <dbReference type="EMBL" id="EMO43826.1"/>
    </source>
</evidence>
<name>M6ULY9_9LEPT</name>
<protein>
    <submittedName>
        <fullName evidence="2">DNA-binding helix-turn-helix protein</fullName>
    </submittedName>
</protein>
<dbReference type="Pfam" id="PF13730">
    <property type="entry name" value="HTH_36"/>
    <property type="match status" value="1"/>
</dbReference>
<accession>M6ULY9</accession>
<keyword evidence="2" id="KW-0238">DNA-binding</keyword>
<evidence type="ECO:0000313" key="3">
    <source>
        <dbReference type="Proteomes" id="UP000012160"/>
    </source>
</evidence>
<sequence>MEENLSFGEFIPRAVINTKLSRGLRDVLAKITLLDIAGRCTDHGGCYAGNEYIATVLGMATTTVAKYISRLRKDGFIEQISFDGRVRVIRSTLHDAVVMERAQYKLSKIAETHPSQNGTAGQGRGVQPAQSAKDNRGGSVRTKDRNKKTLNVCTSEKNKFQGSTWEDFLKWSGEHLTRSSVDTLQKVKVHSSETELKLLTPIPESLQMIIKKYFREEIKNPIAVTFETMQNEGRAA</sequence>
<dbReference type="InterPro" id="IPR036390">
    <property type="entry name" value="WH_DNA-bd_sf"/>
</dbReference>
<dbReference type="EMBL" id="AHOQ02000048">
    <property type="protein sequence ID" value="EMO43826.1"/>
    <property type="molecule type" value="Genomic_DNA"/>
</dbReference>
<dbReference type="RefSeq" id="WP_004486551.1">
    <property type="nucleotide sequence ID" value="NZ_AHOQ02000048.1"/>
</dbReference>
<dbReference type="GO" id="GO:0003677">
    <property type="term" value="F:DNA binding"/>
    <property type="evidence" value="ECO:0007669"/>
    <property type="project" value="UniProtKB-KW"/>
</dbReference>
<dbReference type="SUPFAM" id="SSF46785">
    <property type="entry name" value="Winged helix' DNA-binding domain"/>
    <property type="match status" value="1"/>
</dbReference>
<reference evidence="2 3" key="1">
    <citation type="submission" date="2013-01" db="EMBL/GenBank/DDBJ databases">
        <authorList>
            <person name="Harkins D.M."/>
            <person name="Durkin A.S."/>
            <person name="Brinkac L.M."/>
            <person name="Haft D.H."/>
            <person name="Selengut J.D."/>
            <person name="Sanka R."/>
            <person name="DePew J."/>
            <person name="Purushe J."/>
            <person name="Matthias M.A."/>
            <person name="Vinetz J.M."/>
            <person name="Sutton G.G."/>
            <person name="Nierman W.C."/>
            <person name="Fouts D.E."/>
        </authorList>
    </citation>
    <scope>NUCLEOTIDE SEQUENCE [LARGE SCALE GENOMIC DNA]</scope>
    <source>
        <strain evidence="2 3">ZUN179</strain>
    </source>
</reference>